<accession>Q6IGN2</accession>
<organism evidence="1">
    <name type="scientific">Drosophila melanogaster</name>
    <name type="common">Fruit fly</name>
    <dbReference type="NCBI Taxonomy" id="7227"/>
    <lineage>
        <taxon>Eukaryota</taxon>
        <taxon>Metazoa</taxon>
        <taxon>Ecdysozoa</taxon>
        <taxon>Arthropoda</taxon>
        <taxon>Hexapoda</taxon>
        <taxon>Insecta</taxon>
        <taxon>Pterygota</taxon>
        <taxon>Neoptera</taxon>
        <taxon>Endopterygota</taxon>
        <taxon>Diptera</taxon>
        <taxon>Brachycera</taxon>
        <taxon>Muscomorpha</taxon>
        <taxon>Ephydroidea</taxon>
        <taxon>Drosophilidae</taxon>
        <taxon>Drosophila</taxon>
        <taxon>Sophophora</taxon>
    </lineage>
</organism>
<sequence length="158" mass="18306">MSLKCLPVGQSNPIQTNPYLCQNASAINRGTKWLSLVVIGRRQESEIRRPHRTSILTMAHYHRRITRMARRTQKSEERSAHGAQIAIVSSNKRNHKKQWHFPIHTHTYIHVRVLIQVHESIASGPRPLLVFRILAGSHCQSMFNQLLHFWQLPLGEVE</sequence>
<evidence type="ECO:0000313" key="1">
    <source>
        <dbReference type="EMBL" id="DAA02432.1"/>
    </source>
</evidence>
<dbReference type="EMBL" id="BK003734">
    <property type="protein sequence ID" value="DAA02432.1"/>
    <property type="molecule type" value="Genomic_DNA"/>
</dbReference>
<protein>
    <submittedName>
        <fullName evidence="1">HDC05850</fullName>
    </submittedName>
</protein>
<reference evidence="1" key="1">
    <citation type="journal article" date="2003" name="Genome Biol.">
        <title>An integrated gene annotation and transcriptional profiling approach towards the full gene content of the Drosophila genome.</title>
        <authorList>
            <person name="Hild M."/>
            <person name="Beckmann B."/>
            <person name="Haas S.A."/>
            <person name="Koch B."/>
            <person name="Solovyev V."/>
            <person name="Busold C."/>
            <person name="Fellenberg K."/>
            <person name="Boutros M."/>
            <person name="Vingron M."/>
            <person name="Sauer F."/>
            <person name="Hoheisel J.D."/>
            <person name="Paro R."/>
        </authorList>
    </citation>
    <scope>NUCLEOTIDE SEQUENCE</scope>
</reference>
<name>Q6IGN2_DROME</name>
<dbReference type="AlphaFoldDB" id="Q6IGN2"/>
<proteinExistence type="predicted"/>
<gene>
    <name evidence="1" type="ORF">HDC05850</name>
</gene>